<evidence type="ECO:0000256" key="2">
    <source>
        <dbReference type="ARBA" id="ARBA00012438"/>
    </source>
</evidence>
<dbReference type="Gene3D" id="1.10.287.130">
    <property type="match status" value="1"/>
</dbReference>
<dbReference type="SMART" id="SM00387">
    <property type="entry name" value="HATPase_c"/>
    <property type="match status" value="1"/>
</dbReference>
<keyword evidence="3" id="KW-0597">Phosphoprotein</keyword>
<dbReference type="EC" id="2.7.13.3" evidence="2"/>
<dbReference type="PROSITE" id="PS50109">
    <property type="entry name" value="HIS_KIN"/>
    <property type="match status" value="1"/>
</dbReference>
<keyword evidence="4" id="KW-0808">Transferase</keyword>
<dbReference type="OrthoDB" id="6224429at2"/>
<evidence type="ECO:0000256" key="5">
    <source>
        <dbReference type="ARBA" id="ARBA00022741"/>
    </source>
</evidence>
<keyword evidence="9" id="KW-0472">Membrane</keyword>
<dbReference type="PANTHER" id="PTHR43065">
    <property type="entry name" value="SENSOR HISTIDINE KINASE"/>
    <property type="match status" value="1"/>
</dbReference>
<dbReference type="AlphaFoldDB" id="A0A6N8FBV0"/>
<dbReference type="SMART" id="SM00388">
    <property type="entry name" value="HisKA"/>
    <property type="match status" value="1"/>
</dbReference>
<evidence type="ECO:0000256" key="6">
    <source>
        <dbReference type="ARBA" id="ARBA00022777"/>
    </source>
</evidence>
<dbReference type="InterPro" id="IPR003594">
    <property type="entry name" value="HATPase_dom"/>
</dbReference>
<keyword evidence="6" id="KW-0418">Kinase</keyword>
<evidence type="ECO:0000256" key="7">
    <source>
        <dbReference type="ARBA" id="ARBA00022840"/>
    </source>
</evidence>
<dbReference type="Proteomes" id="UP000439994">
    <property type="component" value="Unassembled WGS sequence"/>
</dbReference>
<name>A0A6N8FBV0_9GAMM</name>
<evidence type="ECO:0000259" key="10">
    <source>
        <dbReference type="PROSITE" id="PS50109"/>
    </source>
</evidence>
<dbReference type="InterPro" id="IPR004358">
    <property type="entry name" value="Sig_transdc_His_kin-like_C"/>
</dbReference>
<dbReference type="Gene3D" id="3.30.565.10">
    <property type="entry name" value="Histidine kinase-like ATPase, C-terminal domain"/>
    <property type="match status" value="1"/>
</dbReference>
<protein>
    <recommendedName>
        <fullName evidence="2">histidine kinase</fullName>
        <ecNumber evidence="2">2.7.13.3</ecNumber>
    </recommendedName>
</protein>
<dbReference type="GO" id="GO:0005524">
    <property type="term" value="F:ATP binding"/>
    <property type="evidence" value="ECO:0007669"/>
    <property type="project" value="UniProtKB-KW"/>
</dbReference>
<keyword evidence="9" id="KW-1133">Transmembrane helix</keyword>
<keyword evidence="9" id="KW-0812">Transmembrane</keyword>
<dbReference type="CDD" id="cd00082">
    <property type="entry name" value="HisKA"/>
    <property type="match status" value="1"/>
</dbReference>
<evidence type="ECO:0000256" key="3">
    <source>
        <dbReference type="ARBA" id="ARBA00022553"/>
    </source>
</evidence>
<feature type="transmembrane region" description="Helical" evidence="9">
    <location>
        <begin position="46"/>
        <end position="65"/>
    </location>
</feature>
<comment type="caution">
    <text evidence="11">The sequence shown here is derived from an EMBL/GenBank/DDBJ whole genome shotgun (WGS) entry which is preliminary data.</text>
</comment>
<keyword evidence="7" id="KW-0067">ATP-binding</keyword>
<dbReference type="EMBL" id="WOCD01000003">
    <property type="protein sequence ID" value="MUH72637.1"/>
    <property type="molecule type" value="Genomic_DNA"/>
</dbReference>
<keyword evidence="12" id="KW-1185">Reference proteome</keyword>
<evidence type="ECO:0000256" key="4">
    <source>
        <dbReference type="ARBA" id="ARBA00022679"/>
    </source>
</evidence>
<evidence type="ECO:0000313" key="12">
    <source>
        <dbReference type="Proteomes" id="UP000439994"/>
    </source>
</evidence>
<evidence type="ECO:0000256" key="1">
    <source>
        <dbReference type="ARBA" id="ARBA00000085"/>
    </source>
</evidence>
<dbReference type="PANTHER" id="PTHR43065:SF46">
    <property type="entry name" value="C4-DICARBOXYLATE TRANSPORT SENSOR PROTEIN DCTB"/>
    <property type="match status" value="1"/>
</dbReference>
<dbReference type="InterPro" id="IPR003661">
    <property type="entry name" value="HisK_dim/P_dom"/>
</dbReference>
<sequence length="446" mass="50115">MRCRDVLISLEFLLKHNTTLITSFLLLGLTIVGLSVLAAIGFQMNLALLGLLLLLESYLISFVLFKTYQQIVKPQEQLNTYLEALIAGENNLSIDLKPGSIESKLFERLAYSSNLSSHSTQSPYNSDKSAIDFERTLFSQMMNNWPSVILIFNKNGQLFYKNESAQHAFQRPMLFGDTYDSMGFKTLSQLSHPLLEKGWMQQSIRFSINKGTYYLYSAVDISPALSNSRNIEQNNMVRVISHEIRNSLTPIESLTETLLLQPDIDPDNLNYVLTRINKRSKKLLSFIKGYSDVAKITDAKCDWFNSDELLHDIKSVSARANQINYSGPAVIFGDQNLLSQALINLVLNSEQAYHSEYQNLDGWQLKIQVFNENAHQAICVTDNGPGFSNIDNVSTPFYTTKSEGTGIGLSVVKEIAKRHNGQVEVKNITPNGAQIILSIKMTHHAA</sequence>
<dbReference type="Pfam" id="PF02518">
    <property type="entry name" value="HATPase_c"/>
    <property type="match status" value="1"/>
</dbReference>
<comment type="catalytic activity">
    <reaction evidence="1">
        <text>ATP + protein L-histidine = ADP + protein N-phospho-L-histidine.</text>
        <dbReference type="EC" id="2.7.13.3"/>
    </reaction>
</comment>
<dbReference type="GO" id="GO:0000155">
    <property type="term" value="F:phosphorelay sensor kinase activity"/>
    <property type="evidence" value="ECO:0007669"/>
    <property type="project" value="InterPro"/>
</dbReference>
<keyword evidence="5" id="KW-0547">Nucleotide-binding</keyword>
<evidence type="ECO:0000313" key="11">
    <source>
        <dbReference type="EMBL" id="MUH72637.1"/>
    </source>
</evidence>
<gene>
    <name evidence="11" type="ORF">GNP35_09135</name>
</gene>
<feature type="transmembrane region" description="Helical" evidence="9">
    <location>
        <begin position="20"/>
        <end position="40"/>
    </location>
</feature>
<dbReference type="SUPFAM" id="SSF55874">
    <property type="entry name" value="ATPase domain of HSP90 chaperone/DNA topoisomerase II/histidine kinase"/>
    <property type="match status" value="1"/>
</dbReference>
<reference evidence="11 12" key="1">
    <citation type="submission" date="2019-11" db="EMBL/GenBank/DDBJ databases">
        <title>P. haliotis isolates from Z. marina roots.</title>
        <authorList>
            <person name="Cohen M."/>
            <person name="Jospin G."/>
            <person name="Eisen J.A."/>
            <person name="Coil D.A."/>
        </authorList>
    </citation>
    <scope>NUCLEOTIDE SEQUENCE [LARGE SCALE GENOMIC DNA]</scope>
    <source>
        <strain evidence="11 12">UCD-MCMsp1aY</strain>
    </source>
</reference>
<proteinExistence type="predicted"/>
<evidence type="ECO:0000256" key="9">
    <source>
        <dbReference type="SAM" id="Phobius"/>
    </source>
</evidence>
<keyword evidence="8" id="KW-0902">Two-component regulatory system</keyword>
<organism evidence="11 12">
    <name type="scientific">Psychrosphaera haliotis</name>
    <dbReference type="NCBI Taxonomy" id="555083"/>
    <lineage>
        <taxon>Bacteria</taxon>
        <taxon>Pseudomonadati</taxon>
        <taxon>Pseudomonadota</taxon>
        <taxon>Gammaproteobacteria</taxon>
        <taxon>Alteromonadales</taxon>
        <taxon>Pseudoalteromonadaceae</taxon>
        <taxon>Psychrosphaera</taxon>
    </lineage>
</organism>
<feature type="domain" description="Histidine kinase" evidence="10">
    <location>
        <begin position="239"/>
        <end position="443"/>
    </location>
</feature>
<dbReference type="InterPro" id="IPR036890">
    <property type="entry name" value="HATPase_C_sf"/>
</dbReference>
<dbReference type="InterPro" id="IPR005467">
    <property type="entry name" value="His_kinase_dom"/>
</dbReference>
<evidence type="ECO:0000256" key="8">
    <source>
        <dbReference type="ARBA" id="ARBA00023012"/>
    </source>
</evidence>
<dbReference type="InterPro" id="IPR036097">
    <property type="entry name" value="HisK_dim/P_sf"/>
</dbReference>
<dbReference type="SUPFAM" id="SSF47384">
    <property type="entry name" value="Homodimeric domain of signal transducing histidine kinase"/>
    <property type="match status" value="1"/>
</dbReference>
<dbReference type="PRINTS" id="PR00344">
    <property type="entry name" value="BCTRLSENSOR"/>
</dbReference>
<accession>A0A6N8FBV0</accession>